<proteinExistence type="predicted"/>
<dbReference type="Proteomes" id="UP000017052">
    <property type="component" value="Unassembled WGS sequence"/>
</dbReference>
<protein>
    <submittedName>
        <fullName evidence="2">Glyoxalase-like domain protein</fullName>
    </submittedName>
</protein>
<evidence type="ECO:0000313" key="3">
    <source>
        <dbReference type="Proteomes" id="UP000017052"/>
    </source>
</evidence>
<dbReference type="EMBL" id="ACVN02000206">
    <property type="protein sequence ID" value="ERK54798.1"/>
    <property type="molecule type" value="Genomic_DNA"/>
</dbReference>
<evidence type="ECO:0000259" key="1">
    <source>
        <dbReference type="PROSITE" id="PS51819"/>
    </source>
</evidence>
<accession>U2RMK1</accession>
<comment type="caution">
    <text evidence="2">The sequence shown here is derived from an EMBL/GenBank/DDBJ whole genome shotgun (WGS) entry which is preliminary data.</text>
</comment>
<feature type="domain" description="VOC" evidence="1">
    <location>
        <begin position="9"/>
        <end position="131"/>
    </location>
</feature>
<gene>
    <name evidence="2" type="ORF">HMPREF0682_2168</name>
</gene>
<dbReference type="InterPro" id="IPR004360">
    <property type="entry name" value="Glyas_Fos-R_dOase_dom"/>
</dbReference>
<dbReference type="PROSITE" id="PS51819">
    <property type="entry name" value="VOC"/>
    <property type="match status" value="1"/>
</dbReference>
<sequence>MSAYPQITGVHHIGITVTDLDTSVTWYTRVLGARELRRLDIGPMTKALVQLGPVTLGLVSHGRTAAPGPFDEHRAGLDHLSLAVPDTAVLRAWEARLGSAGVENSGIVRGATGALIAFRDPDNIALEFYTLS</sequence>
<reference evidence="2" key="1">
    <citation type="submission" date="2013-08" db="EMBL/GenBank/DDBJ databases">
        <authorList>
            <person name="Durkin A.S."/>
            <person name="Haft D.R."/>
            <person name="McCorrison J."/>
            <person name="Torralba M."/>
            <person name="Gillis M."/>
            <person name="Haft D.H."/>
            <person name="Methe B."/>
            <person name="Sutton G."/>
            <person name="Nelson K.E."/>
        </authorList>
    </citation>
    <scope>NUCLEOTIDE SEQUENCE [LARGE SCALE GENOMIC DNA]</scope>
    <source>
        <strain evidence="2">F0233</strain>
    </source>
</reference>
<dbReference type="GeneID" id="95359604"/>
<dbReference type="Gene3D" id="3.10.180.10">
    <property type="entry name" value="2,3-Dihydroxybiphenyl 1,2-Dioxygenase, domain 1"/>
    <property type="match status" value="1"/>
</dbReference>
<keyword evidence="3" id="KW-1185">Reference proteome</keyword>
<evidence type="ECO:0000313" key="2">
    <source>
        <dbReference type="EMBL" id="ERK54798.1"/>
    </source>
</evidence>
<dbReference type="InterPro" id="IPR050383">
    <property type="entry name" value="GlyoxalaseI/FosfomycinResist"/>
</dbReference>
<dbReference type="Pfam" id="PF00903">
    <property type="entry name" value="Glyoxalase"/>
    <property type="match status" value="1"/>
</dbReference>
<dbReference type="AlphaFoldDB" id="U2RMK1"/>
<dbReference type="SUPFAM" id="SSF54593">
    <property type="entry name" value="Glyoxalase/Bleomycin resistance protein/Dihydroxybiphenyl dioxygenase"/>
    <property type="match status" value="1"/>
</dbReference>
<dbReference type="PANTHER" id="PTHR21366">
    <property type="entry name" value="GLYOXALASE FAMILY PROTEIN"/>
    <property type="match status" value="1"/>
</dbReference>
<dbReference type="InterPro" id="IPR037523">
    <property type="entry name" value="VOC_core"/>
</dbReference>
<name>U2RMK1_9ACTN</name>
<dbReference type="PANTHER" id="PTHR21366:SF14">
    <property type="entry name" value="GLYOXALASE DOMAIN-CONTAINING PROTEIN 5"/>
    <property type="match status" value="1"/>
</dbReference>
<dbReference type="CDD" id="cd06587">
    <property type="entry name" value="VOC"/>
    <property type="match status" value="1"/>
</dbReference>
<dbReference type="RefSeq" id="WP_021797809.1">
    <property type="nucleotide sequence ID" value="NZ_ACVN02000206.1"/>
</dbReference>
<dbReference type="InterPro" id="IPR029068">
    <property type="entry name" value="Glyas_Bleomycin-R_OHBP_Dase"/>
</dbReference>
<organism evidence="2 3">
    <name type="scientific">Propionibacterium acidifaciens F0233</name>
    <dbReference type="NCBI Taxonomy" id="553198"/>
    <lineage>
        <taxon>Bacteria</taxon>
        <taxon>Bacillati</taxon>
        <taxon>Actinomycetota</taxon>
        <taxon>Actinomycetes</taxon>
        <taxon>Propionibacteriales</taxon>
        <taxon>Propionibacteriaceae</taxon>
        <taxon>Propionibacterium</taxon>
    </lineage>
</organism>
<dbReference type="OrthoDB" id="317332at2"/>